<sequence>MRDLTELQHRVAAGLPAYLGIRITHVAEGELHAELTLRPELMAVNGYLHAGTVVSLADTAAGFGCVAHLPDGADNFTTIELKSNHVGTARAGTVACVARLVHGGRTTQVWDATVSHVETGKVIAHYRATQLILYPRG</sequence>
<dbReference type="NCBIfam" id="TIGR00369">
    <property type="entry name" value="unchar_dom_1"/>
    <property type="match status" value="1"/>
</dbReference>
<proteinExistence type="predicted"/>
<organism evidence="3 4">
    <name type="scientific">Gemmatirosa kalamazoonensis</name>
    <dbReference type="NCBI Taxonomy" id="861299"/>
    <lineage>
        <taxon>Bacteria</taxon>
        <taxon>Pseudomonadati</taxon>
        <taxon>Gemmatimonadota</taxon>
        <taxon>Gemmatimonadia</taxon>
        <taxon>Gemmatimonadales</taxon>
        <taxon>Gemmatimonadaceae</taxon>
        <taxon>Gemmatirosa</taxon>
    </lineage>
</organism>
<dbReference type="InterPro" id="IPR003736">
    <property type="entry name" value="PAAI_dom"/>
</dbReference>
<dbReference type="InParanoid" id="W0RV02"/>
<dbReference type="InterPro" id="IPR029069">
    <property type="entry name" value="HotDog_dom_sf"/>
</dbReference>
<dbReference type="FunCoup" id="W0RV02">
    <property type="interactions" value="29"/>
</dbReference>
<accession>W0RV02</accession>
<dbReference type="HOGENOM" id="CLU_089876_13_4_0"/>
<dbReference type="GO" id="GO:0061522">
    <property type="term" value="F:1,4-dihydroxy-2-naphthoyl-CoA thioesterase activity"/>
    <property type="evidence" value="ECO:0007669"/>
    <property type="project" value="TreeGrafter"/>
</dbReference>
<dbReference type="SUPFAM" id="SSF54637">
    <property type="entry name" value="Thioesterase/thiol ester dehydrase-isomerase"/>
    <property type="match status" value="1"/>
</dbReference>
<dbReference type="PANTHER" id="PTHR43240:SF8">
    <property type="entry name" value="PHENYLACETIC ACID DEGRADATION-RELATED PROTEIN"/>
    <property type="match status" value="1"/>
</dbReference>
<evidence type="ECO:0000313" key="4">
    <source>
        <dbReference type="Proteomes" id="UP000019151"/>
    </source>
</evidence>
<dbReference type="Pfam" id="PF03061">
    <property type="entry name" value="4HBT"/>
    <property type="match status" value="1"/>
</dbReference>
<dbReference type="EMBL" id="CP007130">
    <property type="protein sequence ID" value="AHG93413.1"/>
    <property type="molecule type" value="Genomic_DNA"/>
</dbReference>
<gene>
    <name evidence="3" type="ORF">J421_5878</name>
</gene>
<geneLocation type="plasmid" evidence="3 4">
    <name>2</name>
</geneLocation>
<dbReference type="AlphaFoldDB" id="W0RV02"/>
<dbReference type="OrthoDB" id="9813282at2"/>
<reference evidence="3 4" key="1">
    <citation type="journal article" date="2014" name="Genome Announc.">
        <title>Genome Sequence and Methylome of Soil Bacterium Gemmatirosa kalamazoonensis KBS708T, a Member of the Rarely Cultivated Gemmatimonadetes Phylum.</title>
        <authorList>
            <person name="Debruyn J.M."/>
            <person name="Radosevich M."/>
            <person name="Wommack K.E."/>
            <person name="Polson S.W."/>
            <person name="Hauser L.J."/>
            <person name="Fawaz M.N."/>
            <person name="Korlach J."/>
            <person name="Tsai Y.C."/>
        </authorList>
    </citation>
    <scope>NUCLEOTIDE SEQUENCE [LARGE SCALE GENOMIC DNA]</scope>
    <source>
        <strain evidence="3 4">KBS708</strain>
        <plasmid evidence="4">Plasmid 2</plasmid>
    </source>
</reference>
<evidence type="ECO:0000256" key="1">
    <source>
        <dbReference type="ARBA" id="ARBA00022801"/>
    </source>
</evidence>
<protein>
    <submittedName>
        <fullName evidence="3">Phenylacetic acid degradation-related protein</fullName>
    </submittedName>
</protein>
<name>W0RV02_9BACT</name>
<dbReference type="PATRIC" id="fig|861299.3.peg.5924"/>
<evidence type="ECO:0000259" key="2">
    <source>
        <dbReference type="Pfam" id="PF03061"/>
    </source>
</evidence>
<dbReference type="InterPro" id="IPR006683">
    <property type="entry name" value="Thioestr_dom"/>
</dbReference>
<keyword evidence="1" id="KW-0378">Hydrolase</keyword>
<dbReference type="CDD" id="cd03443">
    <property type="entry name" value="PaaI_thioesterase"/>
    <property type="match status" value="1"/>
</dbReference>
<dbReference type="KEGG" id="gba:J421_5878"/>
<feature type="domain" description="Thioesterase" evidence="2">
    <location>
        <begin position="45"/>
        <end position="121"/>
    </location>
</feature>
<dbReference type="eggNOG" id="COG2050">
    <property type="taxonomic scope" value="Bacteria"/>
</dbReference>
<evidence type="ECO:0000313" key="3">
    <source>
        <dbReference type="EMBL" id="AHG93413.1"/>
    </source>
</evidence>
<dbReference type="GO" id="GO:0005829">
    <property type="term" value="C:cytosol"/>
    <property type="evidence" value="ECO:0007669"/>
    <property type="project" value="TreeGrafter"/>
</dbReference>
<keyword evidence="3" id="KW-0614">Plasmid</keyword>
<dbReference type="Gene3D" id="3.10.129.10">
    <property type="entry name" value="Hotdog Thioesterase"/>
    <property type="match status" value="1"/>
</dbReference>
<dbReference type="Proteomes" id="UP000019151">
    <property type="component" value="Plasmid 2"/>
</dbReference>
<dbReference type="PANTHER" id="PTHR43240">
    <property type="entry name" value="1,4-DIHYDROXY-2-NAPHTHOYL-COA THIOESTERASE 1"/>
    <property type="match status" value="1"/>
</dbReference>
<dbReference type="RefSeq" id="WP_025414718.1">
    <property type="nucleotide sequence ID" value="NZ_CP007130.1"/>
</dbReference>
<keyword evidence="4" id="KW-1185">Reference proteome</keyword>